<dbReference type="SMART" id="SM01296">
    <property type="entry name" value="N2227"/>
    <property type="match status" value="1"/>
</dbReference>
<reference evidence="1 2" key="1">
    <citation type="journal article" date="2015" name="Mol. Plant Microbe Interact.">
        <title>Genome, transcriptome, and functional analyses of Penicillium expansum provide new insights into secondary metabolism and pathogenicity.</title>
        <authorList>
            <person name="Ballester A.R."/>
            <person name="Marcet-Houben M."/>
            <person name="Levin E."/>
            <person name="Sela N."/>
            <person name="Selma-Lazaro C."/>
            <person name="Carmona L."/>
            <person name="Wisniewski M."/>
            <person name="Droby S."/>
            <person name="Gonzalez-Candelas L."/>
            <person name="Gabaldon T."/>
        </authorList>
    </citation>
    <scope>NUCLEOTIDE SEQUENCE [LARGE SCALE GENOMIC DNA]</scope>
    <source>
        <strain evidence="1 2">MD-8</strain>
    </source>
</reference>
<dbReference type="AlphaFoldDB" id="A0A0A2KRE2"/>
<evidence type="ECO:0000313" key="2">
    <source>
        <dbReference type="Proteomes" id="UP000030143"/>
    </source>
</evidence>
<gene>
    <name evidence="1" type="ORF">PEX2_075430</name>
</gene>
<dbReference type="PANTHER" id="PTHR12303">
    <property type="entry name" value="CARNOSINE N-METHYLTRANSFERASE"/>
    <property type="match status" value="1"/>
</dbReference>
<dbReference type="GO" id="GO:0008757">
    <property type="term" value="F:S-adenosylmethionine-dependent methyltransferase activity"/>
    <property type="evidence" value="ECO:0007669"/>
    <property type="project" value="InterPro"/>
</dbReference>
<dbReference type="STRING" id="27334.A0A0A2KRE2"/>
<protein>
    <submittedName>
        <fullName evidence="1">Uncharacterized protein</fullName>
    </submittedName>
</protein>
<dbReference type="Pfam" id="PF07942">
    <property type="entry name" value="CARME"/>
    <property type="match status" value="1"/>
</dbReference>
<dbReference type="InterPro" id="IPR012901">
    <property type="entry name" value="CARME"/>
</dbReference>
<name>A0A0A2KRE2_PENEN</name>
<keyword evidence="2" id="KW-1185">Reference proteome</keyword>
<dbReference type="VEuPathDB" id="FungiDB:PEXP_086110"/>
<dbReference type="Gene3D" id="3.40.50.150">
    <property type="entry name" value="Vaccinia Virus protein VP39"/>
    <property type="match status" value="1"/>
</dbReference>
<dbReference type="SUPFAM" id="SSF53335">
    <property type="entry name" value="S-adenosyl-L-methionine-dependent methyltransferases"/>
    <property type="match status" value="1"/>
</dbReference>
<organism evidence="1 2">
    <name type="scientific">Penicillium expansum</name>
    <name type="common">Blue mold rot fungus</name>
    <dbReference type="NCBI Taxonomy" id="27334"/>
    <lineage>
        <taxon>Eukaryota</taxon>
        <taxon>Fungi</taxon>
        <taxon>Dikarya</taxon>
        <taxon>Ascomycota</taxon>
        <taxon>Pezizomycotina</taxon>
        <taxon>Eurotiomycetes</taxon>
        <taxon>Eurotiomycetidae</taxon>
        <taxon>Eurotiales</taxon>
        <taxon>Aspergillaceae</taxon>
        <taxon>Penicillium</taxon>
    </lineage>
</organism>
<dbReference type="PANTHER" id="PTHR12303:SF13">
    <property type="match status" value="1"/>
</dbReference>
<dbReference type="InterPro" id="IPR029063">
    <property type="entry name" value="SAM-dependent_MTases_sf"/>
</dbReference>
<comment type="caution">
    <text evidence="1">The sequence shown here is derived from an EMBL/GenBank/DDBJ whole genome shotgun (WGS) entry which is preliminary data.</text>
</comment>
<sequence>MLREAFLIFVCVAWAGFAIHISPWIKGISYKVEPYNTTTSRYPVPSTSHSEEHTRLLQTLERSSGKWDTTHPRHRLLTALHGYSSYKDKNLAEVTRWRSLYKNVPKRQRTLLESTIHYTRKLNTMEHLLEKNNELARSIVDHGLWFYNISQPELDEFIKESETEQRYADKTSVSQGMKHFVRDWADEGHEERDQSFGCILESLAQIPRTKERPLRVLLPGSGLGRLAHEVDKLGGFEVTMNEWSTYMNLAYRYVSSVSVPNSVSFHPYIDWWSHQATTDDLQRSVTFPNQVIHQSSVLLIEGDFTTVFTEHTGQYDIIVTLFFIDTARNLVTYLETIHRLLRPGGRWVNLGPLLYGTAPFVQLSLDEIVTLSESLGFEFQETDPKIGNITLPNLPVRGLEVAYGRNGRGLNKNAYQAQYWETIRR</sequence>
<dbReference type="HOGENOM" id="CLU_030612_2_0_1"/>
<dbReference type="Proteomes" id="UP000030143">
    <property type="component" value="Unassembled WGS sequence"/>
</dbReference>
<dbReference type="GeneID" id="27680233"/>
<accession>A0A0A2KRE2</accession>
<proteinExistence type="predicted"/>
<dbReference type="RefSeq" id="XP_016600733.1">
    <property type="nucleotide sequence ID" value="XM_016744813.1"/>
</dbReference>
<dbReference type="EMBL" id="JQFZ01000094">
    <property type="protein sequence ID" value="KGO59563.1"/>
    <property type="molecule type" value="Genomic_DNA"/>
</dbReference>
<dbReference type="CDD" id="cd02440">
    <property type="entry name" value="AdoMet_MTases"/>
    <property type="match status" value="1"/>
</dbReference>
<evidence type="ECO:0000313" key="1">
    <source>
        <dbReference type="EMBL" id="KGO59563.1"/>
    </source>
</evidence>